<protein>
    <submittedName>
        <fullName evidence="3">Uncharacterized protein</fullName>
    </submittedName>
</protein>
<name>A0A1G2ICZ0_9BACT</name>
<keyword evidence="1" id="KW-1133">Transmembrane helix</keyword>
<dbReference type="EMBL" id="MHOZ01000036">
    <property type="protein sequence ID" value="OGZ72613.1"/>
    <property type="molecule type" value="Genomic_DNA"/>
</dbReference>
<proteinExistence type="predicted"/>
<evidence type="ECO:0000313" key="3">
    <source>
        <dbReference type="EMBL" id="OGZ72612.1"/>
    </source>
</evidence>
<evidence type="ECO:0000256" key="1">
    <source>
        <dbReference type="SAM" id="Phobius"/>
    </source>
</evidence>
<feature type="signal peptide" evidence="2">
    <location>
        <begin position="1"/>
        <end position="22"/>
    </location>
</feature>
<dbReference type="EMBL" id="MHOZ01000036">
    <property type="protein sequence ID" value="OGZ72612.1"/>
    <property type="molecule type" value="Genomic_DNA"/>
</dbReference>
<keyword evidence="2" id="KW-0732">Signal</keyword>
<evidence type="ECO:0000256" key="2">
    <source>
        <dbReference type="SAM" id="SignalP"/>
    </source>
</evidence>
<organism evidence="3 5">
    <name type="scientific">Candidatus Staskawiczbacteria bacterium RIFCSPLOWO2_01_FULL_37_25b</name>
    <dbReference type="NCBI Taxonomy" id="1802213"/>
    <lineage>
        <taxon>Bacteria</taxon>
        <taxon>Candidatus Staskawicziibacteriota</taxon>
    </lineage>
</organism>
<accession>A0A1G2ICZ0</accession>
<reference evidence="3 5" key="1">
    <citation type="journal article" date="2016" name="Nat. Commun.">
        <title>Thousands of microbial genomes shed light on interconnected biogeochemical processes in an aquifer system.</title>
        <authorList>
            <person name="Anantharaman K."/>
            <person name="Brown C.T."/>
            <person name="Hug L.A."/>
            <person name="Sharon I."/>
            <person name="Castelle C.J."/>
            <person name="Probst A.J."/>
            <person name="Thomas B.C."/>
            <person name="Singh A."/>
            <person name="Wilkins M.J."/>
            <person name="Karaoz U."/>
            <person name="Brodie E.L."/>
            <person name="Williams K.H."/>
            <person name="Hubbard S.S."/>
            <person name="Banfield J.F."/>
        </authorList>
    </citation>
    <scope>NUCLEOTIDE SEQUENCE [LARGE SCALE GENOMIC DNA]</scope>
</reference>
<dbReference type="Proteomes" id="UP000178826">
    <property type="component" value="Unassembled WGS sequence"/>
</dbReference>
<feature type="transmembrane region" description="Helical" evidence="1">
    <location>
        <begin position="38"/>
        <end position="60"/>
    </location>
</feature>
<dbReference type="AlphaFoldDB" id="A0A1G2ICZ0"/>
<keyword evidence="1" id="KW-0812">Transmembrane</keyword>
<sequence length="102" mass="10703">MNKKILFLVLLGVLVLPAMALAQNITITGMVQNVAKVVWTVGTIIVIILWVITGVLFLAAQGDPGKLKTAKTALFTSIAGTVIIILAFSVAGIIENAIFRGA</sequence>
<evidence type="ECO:0000313" key="5">
    <source>
        <dbReference type="Proteomes" id="UP000178826"/>
    </source>
</evidence>
<keyword evidence="1" id="KW-0472">Membrane</keyword>
<comment type="caution">
    <text evidence="3">The sequence shown here is derived from an EMBL/GenBank/DDBJ whole genome shotgun (WGS) entry which is preliminary data.</text>
</comment>
<feature type="transmembrane region" description="Helical" evidence="1">
    <location>
        <begin position="72"/>
        <end position="94"/>
    </location>
</feature>
<gene>
    <name evidence="3" type="ORF">A2998_01455</name>
    <name evidence="4" type="ORF">A2998_01460</name>
</gene>
<feature type="chain" id="PRO_5015064282" evidence="2">
    <location>
        <begin position="23"/>
        <end position="102"/>
    </location>
</feature>
<evidence type="ECO:0000313" key="4">
    <source>
        <dbReference type="EMBL" id="OGZ72613.1"/>
    </source>
</evidence>